<protein>
    <recommendedName>
        <fullName evidence="3">DUF4371 domain-containing protein</fullName>
    </recommendedName>
</protein>
<evidence type="ECO:0008006" key="3">
    <source>
        <dbReference type="Google" id="ProtNLM"/>
    </source>
</evidence>
<dbReference type="PANTHER" id="PTHR46880">
    <property type="entry name" value="RAS-ASSOCIATING DOMAIN-CONTAINING PROTEIN"/>
    <property type="match status" value="1"/>
</dbReference>
<dbReference type="Proteomes" id="UP001066276">
    <property type="component" value="Chromosome 2_1"/>
</dbReference>
<reference evidence="1" key="1">
    <citation type="journal article" date="2022" name="bioRxiv">
        <title>Sequencing and chromosome-scale assembly of the giantPleurodeles waltlgenome.</title>
        <authorList>
            <person name="Brown T."/>
            <person name="Elewa A."/>
            <person name="Iarovenko S."/>
            <person name="Subramanian E."/>
            <person name="Araus A.J."/>
            <person name="Petzold A."/>
            <person name="Susuki M."/>
            <person name="Suzuki K.-i.T."/>
            <person name="Hayashi T."/>
            <person name="Toyoda A."/>
            <person name="Oliveira C."/>
            <person name="Osipova E."/>
            <person name="Leigh N.D."/>
            <person name="Simon A."/>
            <person name="Yun M.H."/>
        </authorList>
    </citation>
    <scope>NUCLEOTIDE SEQUENCE</scope>
    <source>
        <strain evidence="1">20211129_DDA</strain>
        <tissue evidence="1">Liver</tissue>
    </source>
</reference>
<dbReference type="AlphaFoldDB" id="A0AAV7VL43"/>
<proteinExistence type="predicted"/>
<organism evidence="1 2">
    <name type="scientific">Pleurodeles waltl</name>
    <name type="common">Iberian ribbed newt</name>
    <dbReference type="NCBI Taxonomy" id="8319"/>
    <lineage>
        <taxon>Eukaryota</taxon>
        <taxon>Metazoa</taxon>
        <taxon>Chordata</taxon>
        <taxon>Craniata</taxon>
        <taxon>Vertebrata</taxon>
        <taxon>Euteleostomi</taxon>
        <taxon>Amphibia</taxon>
        <taxon>Batrachia</taxon>
        <taxon>Caudata</taxon>
        <taxon>Salamandroidea</taxon>
        <taxon>Salamandridae</taxon>
        <taxon>Pleurodelinae</taxon>
        <taxon>Pleurodeles</taxon>
    </lineage>
</organism>
<keyword evidence="2" id="KW-1185">Reference proteome</keyword>
<gene>
    <name evidence="1" type="ORF">NDU88_006124</name>
</gene>
<evidence type="ECO:0000313" key="2">
    <source>
        <dbReference type="Proteomes" id="UP001066276"/>
    </source>
</evidence>
<dbReference type="EMBL" id="JANPWB010000003">
    <property type="protein sequence ID" value="KAJ1202324.1"/>
    <property type="molecule type" value="Genomic_DNA"/>
</dbReference>
<name>A0AAV7VL43_PLEWA</name>
<sequence>METICRAMKKAGVDIRENYTNCEKAPEFIRCEADILQQDIKKIVSNSRFICIIVDGSTDSAIIEQETVLVRVVSNGKPYTQFADLVPLEQAHAHGVLDGIAKGIQRLSLDLVASQNAPFFIQKPNSFGTERSPNASRAELVRESGARIKENTARQCREPDYYTFLFFYRSTV</sequence>
<evidence type="ECO:0000313" key="1">
    <source>
        <dbReference type="EMBL" id="KAJ1202324.1"/>
    </source>
</evidence>
<comment type="caution">
    <text evidence="1">The sequence shown here is derived from an EMBL/GenBank/DDBJ whole genome shotgun (WGS) entry which is preliminary data.</text>
</comment>
<accession>A0AAV7VL43</accession>
<dbReference type="PANTHER" id="PTHR46880:SF5">
    <property type="entry name" value="DUF4371 DOMAIN-CONTAINING PROTEIN"/>
    <property type="match status" value="1"/>
</dbReference>